<reference evidence="2" key="1">
    <citation type="submission" date="2021-12" db="EMBL/GenBank/DDBJ databases">
        <title>Convergent genome expansion in fungi linked to evolution of root-endophyte symbiosis.</title>
        <authorList>
            <consortium name="DOE Joint Genome Institute"/>
            <person name="Ke Y.-H."/>
            <person name="Bonito G."/>
            <person name="Liao H.-L."/>
            <person name="Looney B."/>
            <person name="Rojas-Flechas A."/>
            <person name="Nash J."/>
            <person name="Hameed K."/>
            <person name="Schadt C."/>
            <person name="Martin F."/>
            <person name="Crous P.W."/>
            <person name="Miettinen O."/>
            <person name="Magnuson J.K."/>
            <person name="Labbe J."/>
            <person name="Jacobson D."/>
            <person name="Doktycz M.J."/>
            <person name="Veneault-Fourrey C."/>
            <person name="Kuo A."/>
            <person name="Mondo S."/>
            <person name="Calhoun S."/>
            <person name="Riley R."/>
            <person name="Ohm R."/>
            <person name="LaButti K."/>
            <person name="Andreopoulos B."/>
            <person name="Pangilinan J."/>
            <person name="Nolan M."/>
            <person name="Tritt A."/>
            <person name="Clum A."/>
            <person name="Lipzen A."/>
            <person name="Daum C."/>
            <person name="Barry K."/>
            <person name="Grigoriev I.V."/>
            <person name="Vilgalys R."/>
        </authorList>
    </citation>
    <scope>NUCLEOTIDE SEQUENCE</scope>
    <source>
        <strain evidence="2">PMI_201</strain>
    </source>
</reference>
<evidence type="ECO:0000313" key="3">
    <source>
        <dbReference type="Proteomes" id="UP001201262"/>
    </source>
</evidence>
<proteinExistence type="predicted"/>
<feature type="chain" id="PRO_5042088609" description="Secreted protein" evidence="1">
    <location>
        <begin position="19"/>
        <end position="96"/>
    </location>
</feature>
<dbReference type="AlphaFoldDB" id="A0AAD4KFX1"/>
<feature type="signal peptide" evidence="1">
    <location>
        <begin position="1"/>
        <end position="18"/>
    </location>
</feature>
<dbReference type="RefSeq" id="XP_046067231.1">
    <property type="nucleotide sequence ID" value="XM_046217157.1"/>
</dbReference>
<dbReference type="EMBL" id="JAJTJA010000012">
    <property type="protein sequence ID" value="KAH8691139.1"/>
    <property type="molecule type" value="Genomic_DNA"/>
</dbReference>
<organism evidence="2 3">
    <name type="scientific">Talaromyces proteolyticus</name>
    <dbReference type="NCBI Taxonomy" id="1131652"/>
    <lineage>
        <taxon>Eukaryota</taxon>
        <taxon>Fungi</taxon>
        <taxon>Dikarya</taxon>
        <taxon>Ascomycota</taxon>
        <taxon>Pezizomycotina</taxon>
        <taxon>Eurotiomycetes</taxon>
        <taxon>Eurotiomycetidae</taxon>
        <taxon>Eurotiales</taxon>
        <taxon>Trichocomaceae</taxon>
        <taxon>Talaromyces</taxon>
        <taxon>Talaromyces sect. Bacilispori</taxon>
    </lineage>
</organism>
<sequence length="96" mass="10758">MTMAHVLASGLVSWVVFSSFLSCYFNSFPSNSKELNTGGCTNSHGLRVLFGHPIAEVRTANMLGCNIEKKEKEKKWKEEKEWLFTDRSGAFSSALH</sequence>
<gene>
    <name evidence="2" type="ORF">BGW36DRAFT_387757</name>
</gene>
<evidence type="ECO:0000256" key="1">
    <source>
        <dbReference type="SAM" id="SignalP"/>
    </source>
</evidence>
<keyword evidence="1" id="KW-0732">Signal</keyword>
<evidence type="ECO:0000313" key="2">
    <source>
        <dbReference type="EMBL" id="KAH8691139.1"/>
    </source>
</evidence>
<protein>
    <recommendedName>
        <fullName evidence="4">Secreted protein</fullName>
    </recommendedName>
</protein>
<accession>A0AAD4KFX1</accession>
<name>A0AAD4KFX1_9EURO</name>
<evidence type="ECO:0008006" key="4">
    <source>
        <dbReference type="Google" id="ProtNLM"/>
    </source>
</evidence>
<comment type="caution">
    <text evidence="2">The sequence shown here is derived from an EMBL/GenBank/DDBJ whole genome shotgun (WGS) entry which is preliminary data.</text>
</comment>
<dbReference type="GeneID" id="70247444"/>
<keyword evidence="3" id="KW-1185">Reference proteome</keyword>
<dbReference type="Proteomes" id="UP001201262">
    <property type="component" value="Unassembled WGS sequence"/>
</dbReference>